<accession>A0A438N8M3</accession>
<dbReference type="Proteomes" id="UP000288859">
    <property type="component" value="Unassembled WGS sequence"/>
</dbReference>
<gene>
    <name evidence="2" type="ORF">B0A52_04345</name>
</gene>
<dbReference type="VEuPathDB" id="FungiDB:PV10_08655"/>
<dbReference type="EMBL" id="NAJM01000015">
    <property type="protein sequence ID" value="RVX71946.1"/>
    <property type="molecule type" value="Genomic_DNA"/>
</dbReference>
<sequence>MAPVVAARLLYVSNWKLNSESARNEPRLGRLLGHIAVFESSRSCTESSSADPESELNELSSYLQEHVPSFRQFQAAIQEQISSMTDLTSPPPYSIVDEFQSDEDDSEDDDSSDGDSYHEGNWSDDDTSAESDGSLTDAECSEDQSAEPSSPLSSCPEDDDAGLWAVRPLTTLLSRAMIKCS</sequence>
<dbReference type="OrthoDB" id="4118851at2759"/>
<feature type="compositionally biased region" description="Acidic residues" evidence="1">
    <location>
        <begin position="99"/>
        <end position="113"/>
    </location>
</feature>
<name>A0A438N8M3_EXOME</name>
<evidence type="ECO:0000313" key="3">
    <source>
        <dbReference type="Proteomes" id="UP000288859"/>
    </source>
</evidence>
<dbReference type="AlphaFoldDB" id="A0A438N8M3"/>
<evidence type="ECO:0000313" key="2">
    <source>
        <dbReference type="EMBL" id="RVX71946.1"/>
    </source>
</evidence>
<reference evidence="2 3" key="1">
    <citation type="submission" date="2017-03" db="EMBL/GenBank/DDBJ databases">
        <title>Genomes of endolithic fungi from Antarctica.</title>
        <authorList>
            <person name="Coleine C."/>
            <person name="Masonjones S."/>
            <person name="Stajich J.E."/>
        </authorList>
    </citation>
    <scope>NUCLEOTIDE SEQUENCE [LARGE SCALE GENOMIC DNA]</scope>
    <source>
        <strain evidence="2 3">CCFEE 6314</strain>
    </source>
</reference>
<evidence type="ECO:0000256" key="1">
    <source>
        <dbReference type="SAM" id="MobiDB-lite"/>
    </source>
</evidence>
<organism evidence="2 3">
    <name type="scientific">Exophiala mesophila</name>
    <name type="common">Black yeast-like fungus</name>
    <dbReference type="NCBI Taxonomy" id="212818"/>
    <lineage>
        <taxon>Eukaryota</taxon>
        <taxon>Fungi</taxon>
        <taxon>Dikarya</taxon>
        <taxon>Ascomycota</taxon>
        <taxon>Pezizomycotina</taxon>
        <taxon>Eurotiomycetes</taxon>
        <taxon>Chaetothyriomycetidae</taxon>
        <taxon>Chaetothyriales</taxon>
        <taxon>Herpotrichiellaceae</taxon>
        <taxon>Exophiala</taxon>
    </lineage>
</organism>
<feature type="region of interest" description="Disordered" evidence="1">
    <location>
        <begin position="81"/>
        <end position="161"/>
    </location>
</feature>
<comment type="caution">
    <text evidence="2">The sequence shown here is derived from an EMBL/GenBank/DDBJ whole genome shotgun (WGS) entry which is preliminary data.</text>
</comment>
<protein>
    <submittedName>
        <fullName evidence="2">Uncharacterized protein</fullName>
    </submittedName>
</protein>
<proteinExistence type="predicted"/>